<comment type="catalytic activity">
    <reaction evidence="1 12">
        <text>GTP = 3',5'-cyclic GMP + diphosphate</text>
        <dbReference type="Rhea" id="RHEA:13665"/>
        <dbReference type="ChEBI" id="CHEBI:33019"/>
        <dbReference type="ChEBI" id="CHEBI:37565"/>
        <dbReference type="ChEBI" id="CHEBI:57746"/>
        <dbReference type="EC" id="4.6.1.2"/>
    </reaction>
</comment>
<evidence type="ECO:0000259" key="14">
    <source>
        <dbReference type="PROSITE" id="PS50125"/>
    </source>
</evidence>
<dbReference type="SUPFAM" id="SSF53822">
    <property type="entry name" value="Periplasmic binding protein-like I"/>
    <property type="match status" value="1"/>
</dbReference>
<accession>A0ABM1T0D9</accession>
<dbReference type="GeneID" id="106465722"/>
<name>A0ABM1T0D9_LIMPO</name>
<keyword evidence="4" id="KW-0812">Transmembrane</keyword>
<evidence type="ECO:0000256" key="10">
    <source>
        <dbReference type="ARBA" id="ARBA00023293"/>
    </source>
</evidence>
<sequence length="775" mass="87277">MIYAGALTKALADGHREDNGTAIFSYIQGYRYESIVGCNQTIDENGDAEGYYSLLALMDNANKTSLDEAKSMQPVGHFVPEETFSLPKLMLKKNIQLFNGKPPRSEPECGFHGEYCKPALRVFPILNVLYSPVSHYRYEKKMARKLWKVDVKDVMLLRTNSEYALQNIRNQMNAMGYDLKKFGSLKSKSSTDRDEYKVGFFKGNVVFVKHICKRTIDVTRSLCKELIQIREMRHENINPVIGACVDPPNICILTLFCARGSLEDVLKNKDLDLDSMFVASLVADLIKGMIYLHESDIISHGNLKSSNCLVDTRWVLQITDFGLHEFRGGQEMTTKQTRRYQKGLLWRAPELLRMLNPPARGTQKGDVYSFGIILFEIVGRTGPWGSSAPPVKCWPKKNNIFDNMMAMMEKYAYNLEGLVQERTYQLMEEKKKTENLLVRMLPKPVAEQLKRGEQVQAESFDCVTIYFSDIVGFTALSAVSTPLQVVDLLNDLYTCFDSIIGNYDVYKVETIGDAYMVVSGLPLRNGDKHAGEVASMALHLLGTIQNFEIRHRKGEQLKLRIGIHSGPCVAGVVGLKMPRYCLFGDTVNTASRMESTGEALRIHVSGETKKILDKIGGYSCEERGLTTVKGKGEMRTYWLIEKEGSLISGRSQVTSEEILNSFEDLNASFTGDDDDEPDLISSVRPAATSLLHSSQNSPEVKMLLSNESDEETVGKGRGERRVVSQEYSSCLTLFQECKRTILRDLRYSGRSSFNGYRSAPIISLREKSSCHNYLL</sequence>
<protein>
    <recommendedName>
        <fullName evidence="3 12">Guanylate cyclase</fullName>
        <ecNumber evidence="3 12">4.6.1.2</ecNumber>
    </recommendedName>
</protein>
<dbReference type="Pfam" id="PF00211">
    <property type="entry name" value="Guanylate_cyc"/>
    <property type="match status" value="1"/>
</dbReference>
<keyword evidence="6" id="KW-1133">Transmembrane helix</keyword>
<keyword evidence="10 12" id="KW-0141">cGMP biosynthesis</keyword>
<dbReference type="InterPro" id="IPR050401">
    <property type="entry name" value="Cyclic_nucleotide_synthase"/>
</dbReference>
<dbReference type="CDD" id="cd07302">
    <property type="entry name" value="CHD"/>
    <property type="match status" value="1"/>
</dbReference>
<dbReference type="PROSITE" id="PS50011">
    <property type="entry name" value="PROTEIN_KINASE_DOM"/>
    <property type="match status" value="1"/>
</dbReference>
<dbReference type="PROSITE" id="PS50125">
    <property type="entry name" value="GUANYLATE_CYCLASE_2"/>
    <property type="match status" value="1"/>
</dbReference>
<proteinExistence type="inferred from homology"/>
<dbReference type="EC" id="4.6.1.2" evidence="3 12"/>
<dbReference type="InterPro" id="IPR001245">
    <property type="entry name" value="Ser-Thr/Tyr_kinase_cat_dom"/>
</dbReference>
<organism evidence="15 16">
    <name type="scientific">Limulus polyphemus</name>
    <name type="common">Atlantic horseshoe crab</name>
    <dbReference type="NCBI Taxonomy" id="6850"/>
    <lineage>
        <taxon>Eukaryota</taxon>
        <taxon>Metazoa</taxon>
        <taxon>Ecdysozoa</taxon>
        <taxon>Arthropoda</taxon>
        <taxon>Chelicerata</taxon>
        <taxon>Merostomata</taxon>
        <taxon>Xiphosura</taxon>
        <taxon>Limulidae</taxon>
        <taxon>Limulus</taxon>
    </lineage>
</organism>
<keyword evidence="15" id="KW-1185">Reference proteome</keyword>
<dbReference type="Gene3D" id="3.30.70.1230">
    <property type="entry name" value="Nucleotide cyclase"/>
    <property type="match status" value="1"/>
</dbReference>
<keyword evidence="9 11" id="KW-0456">Lyase</keyword>
<keyword evidence="7" id="KW-0472">Membrane</keyword>
<evidence type="ECO:0000256" key="6">
    <source>
        <dbReference type="ARBA" id="ARBA00022989"/>
    </source>
</evidence>
<evidence type="ECO:0000256" key="8">
    <source>
        <dbReference type="ARBA" id="ARBA00023180"/>
    </source>
</evidence>
<dbReference type="Proteomes" id="UP000694941">
    <property type="component" value="Unplaced"/>
</dbReference>
<evidence type="ECO:0000256" key="3">
    <source>
        <dbReference type="ARBA" id="ARBA00012202"/>
    </source>
</evidence>
<dbReference type="SUPFAM" id="SSF55073">
    <property type="entry name" value="Nucleotide cyclase"/>
    <property type="match status" value="1"/>
</dbReference>
<gene>
    <name evidence="16" type="primary">LOC106465722</name>
</gene>
<evidence type="ECO:0000256" key="12">
    <source>
        <dbReference type="RuleBase" id="RU003431"/>
    </source>
</evidence>
<evidence type="ECO:0000259" key="13">
    <source>
        <dbReference type="PROSITE" id="PS50011"/>
    </source>
</evidence>
<keyword evidence="8" id="KW-0325">Glycoprotein</keyword>
<comment type="similarity">
    <text evidence="11">Belongs to the adenylyl cyclase class-4/guanylyl cyclase family.</text>
</comment>
<feature type="domain" description="Protein kinase" evidence="13">
    <location>
        <begin position="176"/>
        <end position="467"/>
    </location>
</feature>
<dbReference type="InterPro" id="IPR018297">
    <property type="entry name" value="A/G_cyclase_CS"/>
</dbReference>
<evidence type="ECO:0000313" key="15">
    <source>
        <dbReference type="Proteomes" id="UP000694941"/>
    </source>
</evidence>
<dbReference type="InterPro" id="IPR028082">
    <property type="entry name" value="Peripla_BP_I"/>
</dbReference>
<dbReference type="Pfam" id="PF07714">
    <property type="entry name" value="PK_Tyr_Ser-Thr"/>
    <property type="match status" value="1"/>
</dbReference>
<evidence type="ECO:0000256" key="7">
    <source>
        <dbReference type="ARBA" id="ARBA00023136"/>
    </source>
</evidence>
<evidence type="ECO:0000256" key="9">
    <source>
        <dbReference type="ARBA" id="ARBA00023239"/>
    </source>
</evidence>
<evidence type="ECO:0000256" key="4">
    <source>
        <dbReference type="ARBA" id="ARBA00022692"/>
    </source>
</evidence>
<dbReference type="PANTHER" id="PTHR11920">
    <property type="entry name" value="GUANYLYL CYCLASE"/>
    <property type="match status" value="1"/>
</dbReference>
<dbReference type="SMART" id="SM00044">
    <property type="entry name" value="CYCc"/>
    <property type="match status" value="1"/>
</dbReference>
<evidence type="ECO:0000256" key="11">
    <source>
        <dbReference type="RuleBase" id="RU000405"/>
    </source>
</evidence>
<dbReference type="InterPro" id="IPR000719">
    <property type="entry name" value="Prot_kinase_dom"/>
</dbReference>
<evidence type="ECO:0000256" key="1">
    <source>
        <dbReference type="ARBA" id="ARBA00001436"/>
    </source>
</evidence>
<dbReference type="RefSeq" id="XP_022249345.1">
    <property type="nucleotide sequence ID" value="XM_022393637.1"/>
</dbReference>
<dbReference type="Gene3D" id="1.10.510.10">
    <property type="entry name" value="Transferase(Phosphotransferase) domain 1"/>
    <property type="match status" value="1"/>
</dbReference>
<evidence type="ECO:0000256" key="2">
    <source>
        <dbReference type="ARBA" id="ARBA00004479"/>
    </source>
</evidence>
<comment type="subcellular location">
    <subcellularLocation>
        <location evidence="2">Membrane</location>
        <topology evidence="2">Single-pass type I membrane protein</topology>
    </subcellularLocation>
</comment>
<feature type="domain" description="Guanylate cyclase" evidence="14">
    <location>
        <begin position="464"/>
        <end position="594"/>
    </location>
</feature>
<evidence type="ECO:0000313" key="16">
    <source>
        <dbReference type="RefSeq" id="XP_022249345.1"/>
    </source>
</evidence>
<reference evidence="16" key="1">
    <citation type="submission" date="2025-08" db="UniProtKB">
        <authorList>
            <consortium name="RefSeq"/>
        </authorList>
    </citation>
    <scope>IDENTIFICATION</scope>
    <source>
        <tissue evidence="16">Muscle</tissue>
    </source>
</reference>
<dbReference type="InterPro" id="IPR011009">
    <property type="entry name" value="Kinase-like_dom_sf"/>
</dbReference>
<dbReference type="PANTHER" id="PTHR11920:SF501">
    <property type="entry name" value="GUANYLATE CYCLASE 32E"/>
    <property type="match status" value="1"/>
</dbReference>
<dbReference type="SUPFAM" id="SSF56112">
    <property type="entry name" value="Protein kinase-like (PK-like)"/>
    <property type="match status" value="1"/>
</dbReference>
<dbReference type="InterPro" id="IPR001054">
    <property type="entry name" value="A/G_cyclase"/>
</dbReference>
<dbReference type="PROSITE" id="PS00452">
    <property type="entry name" value="GUANYLATE_CYCLASE_1"/>
    <property type="match status" value="1"/>
</dbReference>
<dbReference type="InterPro" id="IPR029787">
    <property type="entry name" value="Nucleotide_cyclase"/>
</dbReference>
<keyword evidence="5" id="KW-0547">Nucleotide-binding</keyword>
<evidence type="ECO:0000256" key="5">
    <source>
        <dbReference type="ARBA" id="ARBA00022741"/>
    </source>
</evidence>